<dbReference type="EC" id="6.3.5.7" evidence="3 10"/>
<evidence type="ECO:0000256" key="10">
    <source>
        <dbReference type="HAMAP-Rule" id="MF_00120"/>
    </source>
</evidence>
<dbReference type="InterPro" id="IPR000120">
    <property type="entry name" value="Amidase"/>
</dbReference>
<dbReference type="SUPFAM" id="SSF75304">
    <property type="entry name" value="Amidase signature (AS) enzymes"/>
    <property type="match status" value="1"/>
</dbReference>
<dbReference type="PROSITE" id="PS00571">
    <property type="entry name" value="AMIDASES"/>
    <property type="match status" value="1"/>
</dbReference>
<dbReference type="InterPro" id="IPR020556">
    <property type="entry name" value="Amidase_CS"/>
</dbReference>
<feature type="active site" description="Charge relay system" evidence="10">
    <location>
        <position position="151"/>
    </location>
</feature>
<gene>
    <name evidence="10 12" type="primary">gatA</name>
    <name evidence="12" type="ORF">ATO7_09922</name>
</gene>
<dbReference type="GO" id="GO:0030956">
    <property type="term" value="C:glutamyl-tRNA(Gln) amidotransferase complex"/>
    <property type="evidence" value="ECO:0007669"/>
    <property type="project" value="InterPro"/>
</dbReference>
<feature type="active site" description="Acyl-ester intermediate" evidence="10">
    <location>
        <position position="175"/>
    </location>
</feature>
<dbReference type="InterPro" id="IPR023631">
    <property type="entry name" value="Amidase_dom"/>
</dbReference>
<dbReference type="GO" id="GO:0006412">
    <property type="term" value="P:translation"/>
    <property type="evidence" value="ECO:0007669"/>
    <property type="project" value="UniProtKB-UniRule"/>
</dbReference>
<dbReference type="GO" id="GO:0005524">
    <property type="term" value="F:ATP binding"/>
    <property type="evidence" value="ECO:0007669"/>
    <property type="project" value="UniProtKB-KW"/>
</dbReference>
<dbReference type="AlphaFoldDB" id="A0A1Y1SED3"/>
<feature type="domain" description="Amidase" evidence="11">
    <location>
        <begin position="22"/>
        <end position="463"/>
    </location>
</feature>
<feature type="active site" description="Charge relay system" evidence="10">
    <location>
        <position position="76"/>
    </location>
</feature>
<dbReference type="InterPro" id="IPR004412">
    <property type="entry name" value="GatA"/>
</dbReference>
<dbReference type="Pfam" id="PF01425">
    <property type="entry name" value="Amidase"/>
    <property type="match status" value="1"/>
</dbReference>
<evidence type="ECO:0000256" key="8">
    <source>
        <dbReference type="ARBA" id="ARBA00022917"/>
    </source>
</evidence>
<evidence type="ECO:0000256" key="9">
    <source>
        <dbReference type="ARBA" id="ARBA00047407"/>
    </source>
</evidence>
<dbReference type="Proteomes" id="UP000192342">
    <property type="component" value="Unassembled WGS sequence"/>
</dbReference>
<accession>A0A1Y1SED3</accession>
<keyword evidence="12" id="KW-0808">Transferase</keyword>
<dbReference type="InterPro" id="IPR036928">
    <property type="entry name" value="AS_sf"/>
</dbReference>
<evidence type="ECO:0000259" key="11">
    <source>
        <dbReference type="Pfam" id="PF01425"/>
    </source>
</evidence>
<evidence type="ECO:0000256" key="5">
    <source>
        <dbReference type="ARBA" id="ARBA00022598"/>
    </source>
</evidence>
<dbReference type="OrthoDB" id="9811471at2"/>
<comment type="subunit">
    <text evidence="2 10">Heterotrimer of A, B and C subunits.</text>
</comment>
<evidence type="ECO:0000313" key="13">
    <source>
        <dbReference type="Proteomes" id="UP000192342"/>
    </source>
</evidence>
<reference evidence="12 13" key="1">
    <citation type="submission" date="2013-04" db="EMBL/GenBank/DDBJ databases">
        <title>Oceanococcus atlanticus 22II-S10r2 Genome Sequencing.</title>
        <authorList>
            <person name="Lai Q."/>
            <person name="Li G."/>
            <person name="Shao Z."/>
        </authorList>
    </citation>
    <scope>NUCLEOTIDE SEQUENCE [LARGE SCALE GENOMIC DNA]</scope>
    <source>
        <strain evidence="12 13">22II-S10r2</strain>
    </source>
</reference>
<comment type="caution">
    <text evidence="12">The sequence shown here is derived from an EMBL/GenBank/DDBJ whole genome shotgun (WGS) entry which is preliminary data.</text>
</comment>
<keyword evidence="6 10" id="KW-0547">Nucleotide-binding</keyword>
<dbReference type="PANTHER" id="PTHR11895">
    <property type="entry name" value="TRANSAMIDASE"/>
    <property type="match status" value="1"/>
</dbReference>
<evidence type="ECO:0000256" key="7">
    <source>
        <dbReference type="ARBA" id="ARBA00022840"/>
    </source>
</evidence>
<dbReference type="PANTHER" id="PTHR11895:SF151">
    <property type="entry name" value="GLUTAMYL-TRNA(GLN) AMIDOTRANSFERASE SUBUNIT A"/>
    <property type="match status" value="1"/>
</dbReference>
<comment type="similarity">
    <text evidence="1 10">Belongs to the amidase family. GatA subfamily.</text>
</comment>
<proteinExistence type="inferred from homology"/>
<organism evidence="12 13">
    <name type="scientific">Oceanococcus atlanticus</name>
    <dbReference type="NCBI Taxonomy" id="1317117"/>
    <lineage>
        <taxon>Bacteria</taxon>
        <taxon>Pseudomonadati</taxon>
        <taxon>Pseudomonadota</taxon>
        <taxon>Gammaproteobacteria</taxon>
        <taxon>Chromatiales</taxon>
        <taxon>Oceanococcaceae</taxon>
        <taxon>Oceanococcus</taxon>
    </lineage>
</organism>
<sequence length="484" mass="51105">MHTLSVSELAQGLRDKSYSAVELAEHFLARIKAHDGHINALITCTENEALDDARRADAALADGTAGALTGIPLVHKDIFLTEGVRTTCASRMLDNFVAPFDATVVAKLKQAGVVSLGKANMDEFAMGSSNETSYYGASRNPWDAERIAGGSSGGSAAAVAAGFAPLATGTDTGGSVRQPAALTGLTGLKPTYGRCSRWGIVAFASSLDQAGGFARSAEDLALMLGAMAGFDPKDSTSAQQDVPDYLAELAQPLAGIKIGRPREFFAAGLDAATGAAVDAAIEQYRQLGAEIVDISLPNVGLSVPTYYVVAPAEASSNLARFDGVRYGHRADSPANLKDLYSRSRGEGFGREVQRRIMIGAYVLSHGYYDAYYLQAQKVRQLIAADFERAFANVDLIIGPTTPTPAYKLGEKNNDPVTMYLDDIYTVSANLAGLPALSAPCGMVEGLPVGMQLIGPQFAEGRLLAATHAYQQATDWHLQRAEVAQ</sequence>
<dbReference type="Gene3D" id="3.90.1300.10">
    <property type="entry name" value="Amidase signature (AS) domain"/>
    <property type="match status" value="1"/>
</dbReference>
<evidence type="ECO:0000256" key="3">
    <source>
        <dbReference type="ARBA" id="ARBA00012739"/>
    </source>
</evidence>
<comment type="function">
    <text evidence="10">Allows the formation of correctly charged Gln-tRNA(Gln) through the transamidation of misacylated Glu-tRNA(Gln) in organisms which lack glutaminyl-tRNA synthetase. The reaction takes place in the presence of glutamine and ATP through an activated gamma-phospho-Glu-tRNA(Gln).</text>
</comment>
<dbReference type="STRING" id="1317117.ATO7_09922"/>
<keyword evidence="8 10" id="KW-0648">Protein biosynthesis</keyword>
<protein>
    <recommendedName>
        <fullName evidence="4 10">Glutamyl-tRNA(Gln) amidotransferase subunit A</fullName>
        <shortName evidence="10">Glu-ADT subunit A</shortName>
        <ecNumber evidence="3 10">6.3.5.7</ecNumber>
    </recommendedName>
</protein>
<evidence type="ECO:0000313" key="12">
    <source>
        <dbReference type="EMBL" id="ORE87350.1"/>
    </source>
</evidence>
<keyword evidence="5 10" id="KW-0436">Ligase</keyword>
<dbReference type="GO" id="GO:0016740">
    <property type="term" value="F:transferase activity"/>
    <property type="evidence" value="ECO:0007669"/>
    <property type="project" value="UniProtKB-KW"/>
</dbReference>
<keyword evidence="7 10" id="KW-0067">ATP-binding</keyword>
<dbReference type="HAMAP" id="MF_00120">
    <property type="entry name" value="GatA"/>
    <property type="match status" value="1"/>
</dbReference>
<dbReference type="NCBIfam" id="TIGR00132">
    <property type="entry name" value="gatA"/>
    <property type="match status" value="1"/>
</dbReference>
<comment type="catalytic activity">
    <reaction evidence="9 10">
        <text>L-glutamyl-tRNA(Gln) + L-glutamine + ATP + H2O = L-glutaminyl-tRNA(Gln) + L-glutamate + ADP + phosphate + H(+)</text>
        <dbReference type="Rhea" id="RHEA:17521"/>
        <dbReference type="Rhea" id="RHEA-COMP:9681"/>
        <dbReference type="Rhea" id="RHEA-COMP:9684"/>
        <dbReference type="ChEBI" id="CHEBI:15377"/>
        <dbReference type="ChEBI" id="CHEBI:15378"/>
        <dbReference type="ChEBI" id="CHEBI:29985"/>
        <dbReference type="ChEBI" id="CHEBI:30616"/>
        <dbReference type="ChEBI" id="CHEBI:43474"/>
        <dbReference type="ChEBI" id="CHEBI:58359"/>
        <dbReference type="ChEBI" id="CHEBI:78520"/>
        <dbReference type="ChEBI" id="CHEBI:78521"/>
        <dbReference type="ChEBI" id="CHEBI:456216"/>
        <dbReference type="EC" id="6.3.5.7"/>
    </reaction>
</comment>
<evidence type="ECO:0000256" key="4">
    <source>
        <dbReference type="ARBA" id="ARBA00014428"/>
    </source>
</evidence>
<name>A0A1Y1SED3_9GAMM</name>
<evidence type="ECO:0000256" key="2">
    <source>
        <dbReference type="ARBA" id="ARBA00011123"/>
    </source>
</evidence>
<keyword evidence="13" id="KW-1185">Reference proteome</keyword>
<dbReference type="GO" id="GO:0050567">
    <property type="term" value="F:glutaminyl-tRNA synthase (glutamine-hydrolyzing) activity"/>
    <property type="evidence" value="ECO:0007669"/>
    <property type="project" value="UniProtKB-UniRule"/>
</dbReference>
<evidence type="ECO:0000256" key="1">
    <source>
        <dbReference type="ARBA" id="ARBA00008069"/>
    </source>
</evidence>
<dbReference type="EMBL" id="AQQV01000002">
    <property type="protein sequence ID" value="ORE87350.1"/>
    <property type="molecule type" value="Genomic_DNA"/>
</dbReference>
<evidence type="ECO:0000256" key="6">
    <source>
        <dbReference type="ARBA" id="ARBA00022741"/>
    </source>
</evidence>